<dbReference type="InterPro" id="IPR016064">
    <property type="entry name" value="NAD/diacylglycerol_kinase_sf"/>
</dbReference>
<dbReference type="GO" id="GO:0019674">
    <property type="term" value="P:NAD+ metabolic process"/>
    <property type="evidence" value="ECO:0007669"/>
    <property type="project" value="InterPro"/>
</dbReference>
<dbReference type="EMBL" id="BARV01004446">
    <property type="protein sequence ID" value="GAI17986.1"/>
    <property type="molecule type" value="Genomic_DNA"/>
</dbReference>
<dbReference type="PANTHER" id="PTHR20275:SF0">
    <property type="entry name" value="NAD KINASE"/>
    <property type="match status" value="1"/>
</dbReference>
<dbReference type="InterPro" id="IPR002504">
    <property type="entry name" value="NADK"/>
</dbReference>
<dbReference type="AlphaFoldDB" id="X1MIX1"/>
<dbReference type="InterPro" id="IPR017438">
    <property type="entry name" value="ATP-NAD_kinase_N"/>
</dbReference>
<evidence type="ECO:0000313" key="5">
    <source>
        <dbReference type="EMBL" id="GAI17986.1"/>
    </source>
</evidence>
<dbReference type="Pfam" id="PF20143">
    <property type="entry name" value="NAD_kinase_C"/>
    <property type="match status" value="1"/>
</dbReference>
<dbReference type="HAMAP" id="MF_00361">
    <property type="entry name" value="NAD_kinase"/>
    <property type="match status" value="1"/>
</dbReference>
<evidence type="ECO:0000256" key="3">
    <source>
        <dbReference type="ARBA" id="ARBA00022857"/>
    </source>
</evidence>
<dbReference type="GO" id="GO:0003951">
    <property type="term" value="F:NAD+ kinase activity"/>
    <property type="evidence" value="ECO:0007669"/>
    <property type="project" value="InterPro"/>
</dbReference>
<dbReference type="GO" id="GO:0006741">
    <property type="term" value="P:NADP+ biosynthetic process"/>
    <property type="evidence" value="ECO:0007669"/>
    <property type="project" value="InterPro"/>
</dbReference>
<dbReference type="InterPro" id="IPR017437">
    <property type="entry name" value="ATP-NAD_kinase_PpnK-typ_C"/>
</dbReference>
<gene>
    <name evidence="5" type="ORF">S06H3_09874</name>
</gene>
<proteinExistence type="inferred from homology"/>
<evidence type="ECO:0008006" key="6">
    <source>
        <dbReference type="Google" id="ProtNLM"/>
    </source>
</evidence>
<keyword evidence="2" id="KW-0418">Kinase</keyword>
<keyword evidence="3" id="KW-0521">NADP</keyword>
<protein>
    <recommendedName>
        <fullName evidence="6">NAD(+) kinase</fullName>
    </recommendedName>
</protein>
<dbReference type="Pfam" id="PF01513">
    <property type="entry name" value="NAD_kinase"/>
    <property type="match status" value="1"/>
</dbReference>
<accession>X1MIX1</accession>
<evidence type="ECO:0000256" key="1">
    <source>
        <dbReference type="ARBA" id="ARBA00022679"/>
    </source>
</evidence>
<sequence>RNLVNELEGLLSTKGVTCWHCSAWDEDEARSQVAGSDLILSIGGDGTILHAARVIIPLSVPLLAINLGELGFIAELSADEALSNLPRLINGEGWFDDRAMLEANVDGKSFHALNDVVLRSPIARLIHIKAKIDGEELTTYRADGVVIASATGSTGYCLAAGGPILYPQSTQIILMPVSCHLGLNHALVLSSQSVVELSIADGEEAMLSLDGQVNLPVKEEQVIMVKLSPYTTRPKNLFQTLCYRSG</sequence>
<keyword evidence="4" id="KW-0520">NAD</keyword>
<dbReference type="SUPFAM" id="SSF111331">
    <property type="entry name" value="NAD kinase/diacylglycerol kinase-like"/>
    <property type="match status" value="1"/>
</dbReference>
<comment type="caution">
    <text evidence="5">The sequence shown here is derived from an EMBL/GenBank/DDBJ whole genome shotgun (WGS) entry which is preliminary data.</text>
</comment>
<evidence type="ECO:0000256" key="2">
    <source>
        <dbReference type="ARBA" id="ARBA00022777"/>
    </source>
</evidence>
<name>X1MIX1_9ZZZZ</name>
<dbReference type="Gene3D" id="2.60.200.30">
    <property type="entry name" value="Probable inorganic polyphosphate/atp-NAD kinase, domain 2"/>
    <property type="match status" value="1"/>
</dbReference>
<dbReference type="PANTHER" id="PTHR20275">
    <property type="entry name" value="NAD KINASE"/>
    <property type="match status" value="1"/>
</dbReference>
<feature type="non-terminal residue" evidence="5">
    <location>
        <position position="1"/>
    </location>
</feature>
<keyword evidence="1" id="KW-0808">Transferase</keyword>
<evidence type="ECO:0000256" key="4">
    <source>
        <dbReference type="ARBA" id="ARBA00023027"/>
    </source>
</evidence>
<organism evidence="5">
    <name type="scientific">marine sediment metagenome</name>
    <dbReference type="NCBI Taxonomy" id="412755"/>
    <lineage>
        <taxon>unclassified sequences</taxon>
        <taxon>metagenomes</taxon>
        <taxon>ecological metagenomes</taxon>
    </lineage>
</organism>
<reference evidence="5" key="1">
    <citation type="journal article" date="2014" name="Front. Microbiol.">
        <title>High frequency of phylogenetically diverse reductive dehalogenase-homologous genes in deep subseafloor sedimentary metagenomes.</title>
        <authorList>
            <person name="Kawai M."/>
            <person name="Futagami T."/>
            <person name="Toyoda A."/>
            <person name="Takaki Y."/>
            <person name="Nishi S."/>
            <person name="Hori S."/>
            <person name="Arai W."/>
            <person name="Tsubouchi T."/>
            <person name="Morono Y."/>
            <person name="Uchiyama I."/>
            <person name="Ito T."/>
            <person name="Fujiyama A."/>
            <person name="Inagaki F."/>
            <person name="Takami H."/>
        </authorList>
    </citation>
    <scope>NUCLEOTIDE SEQUENCE</scope>
    <source>
        <strain evidence="5">Expedition CK06-06</strain>
    </source>
</reference>
<dbReference type="Gene3D" id="3.40.50.10330">
    <property type="entry name" value="Probable inorganic polyphosphate/atp-NAD kinase, domain 1"/>
    <property type="match status" value="1"/>
</dbReference>